<dbReference type="InterPro" id="IPR000560">
    <property type="entry name" value="His_Pase_clade-2"/>
</dbReference>
<protein>
    <submittedName>
        <fullName evidence="4">Pfam:Acid_phosphat_A</fullName>
    </submittedName>
</protein>
<evidence type="ECO:0000313" key="5">
    <source>
        <dbReference type="Proteomes" id="UP001153069"/>
    </source>
</evidence>
<dbReference type="EMBL" id="CAICTM010001703">
    <property type="protein sequence ID" value="CAB9525642.1"/>
    <property type="molecule type" value="Genomic_DNA"/>
</dbReference>
<dbReference type="SUPFAM" id="SSF53254">
    <property type="entry name" value="Phosphoglycerate mutase-like"/>
    <property type="match status" value="1"/>
</dbReference>
<feature type="compositionally biased region" description="Low complexity" evidence="3">
    <location>
        <begin position="560"/>
        <end position="569"/>
    </location>
</feature>
<dbReference type="PANTHER" id="PTHR11567:SF110">
    <property type="entry name" value="2-PHOSPHOXYLOSE PHOSPHATASE 1"/>
    <property type="match status" value="1"/>
</dbReference>
<accession>A0A9N8HU74</accession>
<dbReference type="AlphaFoldDB" id="A0A9N8HU74"/>
<dbReference type="GO" id="GO:0016791">
    <property type="term" value="F:phosphatase activity"/>
    <property type="evidence" value="ECO:0007669"/>
    <property type="project" value="TreeGrafter"/>
</dbReference>
<feature type="region of interest" description="Disordered" evidence="3">
    <location>
        <begin position="606"/>
        <end position="637"/>
    </location>
</feature>
<dbReference type="Pfam" id="PF00328">
    <property type="entry name" value="His_Phos_2"/>
    <property type="match status" value="1"/>
</dbReference>
<comment type="caution">
    <text evidence="4">The sequence shown here is derived from an EMBL/GenBank/DDBJ whole genome shotgun (WGS) entry which is preliminary data.</text>
</comment>
<feature type="compositionally biased region" description="Basic and acidic residues" evidence="3">
    <location>
        <begin position="608"/>
        <end position="617"/>
    </location>
</feature>
<proteinExistence type="inferred from homology"/>
<feature type="region of interest" description="Disordered" evidence="3">
    <location>
        <begin position="215"/>
        <end position="264"/>
    </location>
</feature>
<evidence type="ECO:0000256" key="2">
    <source>
        <dbReference type="ARBA" id="ARBA00022801"/>
    </source>
</evidence>
<name>A0A9N8HU74_9STRA</name>
<organism evidence="4 5">
    <name type="scientific">Seminavis robusta</name>
    <dbReference type="NCBI Taxonomy" id="568900"/>
    <lineage>
        <taxon>Eukaryota</taxon>
        <taxon>Sar</taxon>
        <taxon>Stramenopiles</taxon>
        <taxon>Ochrophyta</taxon>
        <taxon>Bacillariophyta</taxon>
        <taxon>Bacillariophyceae</taxon>
        <taxon>Bacillariophycidae</taxon>
        <taxon>Naviculales</taxon>
        <taxon>Naviculaceae</taxon>
        <taxon>Seminavis</taxon>
    </lineage>
</organism>
<gene>
    <name evidence="4" type="ORF">SEMRO_1705_G292440.1</name>
</gene>
<evidence type="ECO:0000256" key="3">
    <source>
        <dbReference type="SAM" id="MobiDB-lite"/>
    </source>
</evidence>
<reference evidence="4" key="1">
    <citation type="submission" date="2020-06" db="EMBL/GenBank/DDBJ databases">
        <authorList>
            <consortium name="Plant Systems Biology data submission"/>
        </authorList>
    </citation>
    <scope>NUCLEOTIDE SEQUENCE</scope>
    <source>
        <strain evidence="4">D6</strain>
    </source>
</reference>
<dbReference type="PANTHER" id="PTHR11567">
    <property type="entry name" value="ACID PHOSPHATASE-RELATED"/>
    <property type="match status" value="1"/>
</dbReference>
<comment type="similarity">
    <text evidence="1">Belongs to the histidine acid phosphatase family.</text>
</comment>
<sequence>MTVATRPTLVLRQQQRRRPLGWNRVGLSRPLLQYYSSTTSNDDSDDSSSKNIGKVLGAWIFCRHGDRTPSRPLCPSHRQDEESHFWLTKLPWPSTAYAYKEFCGSFPPLIDDPTGHFMDVHRNPYGFVTHKGLLQMQENGRQLRNRYDPQFLQSEQDDNDNSKQRDAQFLKQWRISAYSTNYLRTVLSVQSFLDGLLHTQLYTPDRTREDMDFTSMRPQEWPVPDHNFIKTTPGDDSDDSDDDNDDYNHHDNEDEGYGSDWEPSYRDRNNGFHLHLSGNPHRRTLPRHNNKPKVFVRVRDQSCDNLNAFDRNPDLMRDLVSDVMQSKSFQVQDAAAAPAAARLANILPGLARKGRKDFSASTPSGINWVEAADHFVCRTSHSVSLSKFSDQEHDANVEQLLSAMTYKALGHLAWRFRQWYQNPQLLAAIAAPPLREIAQQLAHLVAPAPASHSKRRRALQDPKEKFLCLYSCHDVTLLALLYALGADFLADEESAVWREYWPEYASTLVLELVQLDASEEDEEEHSHDKAPRHIMRVMINGEVVTSTDFLLSKFEREKTSSSTTTTSHTPPVETLGQGPHNLLTIQNFWDIITTLESMGEYDFSRWPAMKEESDTPNRQKPANPQLRREGSLNSSLN</sequence>
<keyword evidence="2" id="KW-0378">Hydrolase</keyword>
<keyword evidence="5" id="KW-1185">Reference proteome</keyword>
<evidence type="ECO:0000256" key="1">
    <source>
        <dbReference type="ARBA" id="ARBA00005375"/>
    </source>
</evidence>
<dbReference type="OrthoDB" id="10257284at2759"/>
<dbReference type="InterPro" id="IPR050645">
    <property type="entry name" value="Histidine_acid_phosphatase"/>
</dbReference>
<feature type="region of interest" description="Disordered" evidence="3">
    <location>
        <begin position="555"/>
        <end position="578"/>
    </location>
</feature>
<dbReference type="InterPro" id="IPR029033">
    <property type="entry name" value="His_PPase_superfam"/>
</dbReference>
<evidence type="ECO:0000313" key="4">
    <source>
        <dbReference type="EMBL" id="CAB9525642.1"/>
    </source>
</evidence>
<feature type="compositionally biased region" description="Acidic residues" evidence="3">
    <location>
        <begin position="235"/>
        <end position="245"/>
    </location>
</feature>
<dbReference type="Proteomes" id="UP001153069">
    <property type="component" value="Unassembled WGS sequence"/>
</dbReference>
<dbReference type="Gene3D" id="3.40.50.1240">
    <property type="entry name" value="Phosphoglycerate mutase-like"/>
    <property type="match status" value="1"/>
</dbReference>